<evidence type="ECO:0000256" key="5">
    <source>
        <dbReference type="ARBA" id="ARBA00022729"/>
    </source>
</evidence>
<name>A0A437KXR2_9FLAO</name>
<comment type="similarity">
    <text evidence="2">Belongs to the OmpP1/FadL family.</text>
</comment>
<reference evidence="9 10" key="1">
    <citation type="submission" date="2019-01" db="EMBL/GenBank/DDBJ databases">
        <authorList>
            <person name="Chen W.-M."/>
        </authorList>
    </citation>
    <scope>NUCLEOTIDE SEQUENCE [LARGE SCALE GENOMIC DNA]</scope>
    <source>
        <strain evidence="9 10">BBQ-12</strain>
    </source>
</reference>
<evidence type="ECO:0000256" key="3">
    <source>
        <dbReference type="ARBA" id="ARBA00022452"/>
    </source>
</evidence>
<evidence type="ECO:0000256" key="7">
    <source>
        <dbReference type="ARBA" id="ARBA00023237"/>
    </source>
</evidence>
<evidence type="ECO:0000256" key="6">
    <source>
        <dbReference type="ARBA" id="ARBA00023136"/>
    </source>
</evidence>
<dbReference type="Gene3D" id="2.40.160.60">
    <property type="entry name" value="Outer membrane protein transport protein (OMPP1/FadL/TodX)"/>
    <property type="match status" value="1"/>
</dbReference>
<proteinExistence type="inferred from homology"/>
<evidence type="ECO:0000256" key="1">
    <source>
        <dbReference type="ARBA" id="ARBA00004571"/>
    </source>
</evidence>
<sequence length="515" mass="57165">MKKYLFLILSGLAFNAAQSQEIASGLRFAQEDVNGTARFRAMSGAFGALGGDLSSLNTNPAGSAVFINNQLEFTLSNFDIKNKSIKNSSNYFDGHTTGKDSSFDLNQAGVVFVFDNHNPNSDWTKISLALNYEKTNNFNNSIYSTGTNSTNSVANYFLSYANANNRQTGIPLSTIKNYDYYQLNYADQQAFLGYEGYLINPETETAENRVYTSNIPVGGNYIQTNNISSNGYNGKLSFNAATSYKDQLYLGLTLNSHFTDFRQNTLFTEVNNSTNKNPINVVSTSFENEIYTYGSGFSFQLGAIAKLSNEVRVGLSYQSPTWNKLNDELRQYLYSTGYNFGNPPNPSLTVTDIDSNNSIIYQTYKLRTPGKTTGSLAYVFSKRGLISLDYGYKNYSKIKYSIEEDSRNDFINSDISNTLKGASEVRIGGEYKIERLSLRAGYRFEQSPYKNKTTIGDLNGYSGGLGYNFGGTKLDVSYAYAKRNSHQGFFSQGLTDGANINSINNTVSLTLLFEL</sequence>
<evidence type="ECO:0000313" key="9">
    <source>
        <dbReference type="EMBL" id="RVT77401.1"/>
    </source>
</evidence>
<evidence type="ECO:0000256" key="4">
    <source>
        <dbReference type="ARBA" id="ARBA00022692"/>
    </source>
</evidence>
<dbReference type="EMBL" id="SACJ01000003">
    <property type="protein sequence ID" value="RVT77401.1"/>
    <property type="molecule type" value="Genomic_DNA"/>
</dbReference>
<dbReference type="RefSeq" id="WP_128194041.1">
    <property type="nucleotide sequence ID" value="NZ_SACJ01000003.1"/>
</dbReference>
<keyword evidence="3" id="KW-1134">Transmembrane beta strand</keyword>
<keyword evidence="10" id="KW-1185">Reference proteome</keyword>
<feature type="chain" id="PRO_5019300156" evidence="8">
    <location>
        <begin position="20"/>
        <end position="515"/>
    </location>
</feature>
<keyword evidence="6" id="KW-0472">Membrane</keyword>
<dbReference type="Pfam" id="PF03349">
    <property type="entry name" value="Toluene_X"/>
    <property type="match status" value="1"/>
</dbReference>
<evidence type="ECO:0000313" key="10">
    <source>
        <dbReference type="Proteomes" id="UP000285211"/>
    </source>
</evidence>
<dbReference type="OrthoDB" id="9765571at2"/>
<evidence type="ECO:0000256" key="8">
    <source>
        <dbReference type="SAM" id="SignalP"/>
    </source>
</evidence>
<dbReference type="GO" id="GO:0009279">
    <property type="term" value="C:cell outer membrane"/>
    <property type="evidence" value="ECO:0007669"/>
    <property type="project" value="UniProtKB-SubCell"/>
</dbReference>
<gene>
    <name evidence="9" type="ORF">EOD40_06225</name>
</gene>
<keyword evidence="7" id="KW-0998">Cell outer membrane</keyword>
<comment type="caution">
    <text evidence="9">The sequence shown here is derived from an EMBL/GenBank/DDBJ whole genome shotgun (WGS) entry which is preliminary data.</text>
</comment>
<dbReference type="InterPro" id="IPR005017">
    <property type="entry name" value="OMPP1/FadL/TodX"/>
</dbReference>
<feature type="signal peptide" evidence="8">
    <location>
        <begin position="1"/>
        <end position="19"/>
    </location>
</feature>
<accession>A0A437KXR2</accession>
<dbReference type="AlphaFoldDB" id="A0A437KXR2"/>
<organism evidence="9 10">
    <name type="scientific">Flavobacterium sufflavum</name>
    <dbReference type="NCBI Taxonomy" id="1921138"/>
    <lineage>
        <taxon>Bacteria</taxon>
        <taxon>Pseudomonadati</taxon>
        <taxon>Bacteroidota</taxon>
        <taxon>Flavobacteriia</taxon>
        <taxon>Flavobacteriales</taxon>
        <taxon>Flavobacteriaceae</taxon>
        <taxon>Flavobacterium</taxon>
    </lineage>
</organism>
<dbReference type="SUPFAM" id="SSF56935">
    <property type="entry name" value="Porins"/>
    <property type="match status" value="1"/>
</dbReference>
<comment type="subcellular location">
    <subcellularLocation>
        <location evidence="1">Cell outer membrane</location>
        <topology evidence="1">Multi-pass membrane protein</topology>
    </subcellularLocation>
</comment>
<evidence type="ECO:0000256" key="2">
    <source>
        <dbReference type="ARBA" id="ARBA00008163"/>
    </source>
</evidence>
<keyword evidence="4" id="KW-0812">Transmembrane</keyword>
<dbReference type="Proteomes" id="UP000285211">
    <property type="component" value="Unassembled WGS sequence"/>
</dbReference>
<keyword evidence="5 8" id="KW-0732">Signal</keyword>
<protein>
    <submittedName>
        <fullName evidence="9">Transporter</fullName>
    </submittedName>
</protein>